<keyword evidence="2" id="KW-0802">TPR repeat</keyword>
<dbReference type="PANTHER" id="PTHR44858">
    <property type="entry name" value="TETRATRICOPEPTIDE REPEAT PROTEIN 6"/>
    <property type="match status" value="1"/>
</dbReference>
<gene>
    <name evidence="3" type="ORF">LCGC14_3069340</name>
</gene>
<organism evidence="3">
    <name type="scientific">marine sediment metagenome</name>
    <dbReference type="NCBI Taxonomy" id="412755"/>
    <lineage>
        <taxon>unclassified sequences</taxon>
        <taxon>metagenomes</taxon>
        <taxon>ecological metagenomes</taxon>
    </lineage>
</organism>
<reference evidence="3" key="1">
    <citation type="journal article" date="2015" name="Nature">
        <title>Complex archaea that bridge the gap between prokaryotes and eukaryotes.</title>
        <authorList>
            <person name="Spang A."/>
            <person name="Saw J.H."/>
            <person name="Jorgensen S.L."/>
            <person name="Zaremba-Niedzwiedzka K."/>
            <person name="Martijn J."/>
            <person name="Lind A.E."/>
            <person name="van Eijk R."/>
            <person name="Schleper C."/>
            <person name="Guy L."/>
            <person name="Ettema T.J."/>
        </authorList>
    </citation>
    <scope>NUCLEOTIDE SEQUENCE</scope>
</reference>
<dbReference type="SUPFAM" id="SSF48452">
    <property type="entry name" value="TPR-like"/>
    <property type="match status" value="1"/>
</dbReference>
<evidence type="ECO:0000256" key="2">
    <source>
        <dbReference type="ARBA" id="ARBA00022803"/>
    </source>
</evidence>
<protein>
    <submittedName>
        <fullName evidence="3">Uncharacterized protein</fullName>
    </submittedName>
</protein>
<dbReference type="AlphaFoldDB" id="A0A0F8YP90"/>
<sequence>KNTVGSLVNIQVPGFDLTEISYLKTITNLSSDFTPVDRVKNQRVQYSQKDVQMISIFYMGLREDQYEQSYNRVKDLSILQYFNEPGLLLEILNFDYSSQTPSLNNHIEKLASLLPGNSTSASDVIFHSLILGWQMKYRDAIRVLDESDSLIHDNYLASFIRGNYNFAIAEIIASIESREIYSDESNRTVKQYYSQAILDYDKAIELNPDFPYTHFNRAYVRSFMDDLVLSAEDYSKSIELKPDLGEAYYNRGLLYIFLKSQTAGCNDLSKAGELGIESAYKVIFKFCNE</sequence>
<keyword evidence="1" id="KW-0677">Repeat</keyword>
<dbReference type="InterPro" id="IPR050498">
    <property type="entry name" value="Ycf3"/>
</dbReference>
<dbReference type="PANTHER" id="PTHR44858:SF1">
    <property type="entry name" value="UDP-N-ACETYLGLUCOSAMINE--PEPTIDE N-ACETYLGLUCOSAMINYLTRANSFERASE SPINDLY-RELATED"/>
    <property type="match status" value="1"/>
</dbReference>
<dbReference type="EMBL" id="LAZR01065236">
    <property type="protein sequence ID" value="KKK55959.1"/>
    <property type="molecule type" value="Genomic_DNA"/>
</dbReference>
<dbReference type="InterPro" id="IPR011990">
    <property type="entry name" value="TPR-like_helical_dom_sf"/>
</dbReference>
<comment type="caution">
    <text evidence="3">The sequence shown here is derived from an EMBL/GenBank/DDBJ whole genome shotgun (WGS) entry which is preliminary data.</text>
</comment>
<dbReference type="Pfam" id="PF13414">
    <property type="entry name" value="TPR_11"/>
    <property type="match status" value="1"/>
</dbReference>
<proteinExistence type="predicted"/>
<name>A0A0F8YP90_9ZZZZ</name>
<feature type="non-terminal residue" evidence="3">
    <location>
        <position position="1"/>
    </location>
</feature>
<evidence type="ECO:0000256" key="1">
    <source>
        <dbReference type="ARBA" id="ARBA00022737"/>
    </source>
</evidence>
<dbReference type="Gene3D" id="1.25.40.10">
    <property type="entry name" value="Tetratricopeptide repeat domain"/>
    <property type="match status" value="1"/>
</dbReference>
<evidence type="ECO:0000313" key="3">
    <source>
        <dbReference type="EMBL" id="KKK55959.1"/>
    </source>
</evidence>
<accession>A0A0F8YP90</accession>